<accession>A0ABQ9QSJ7</accession>
<keyword evidence="2" id="KW-1185">Reference proteome</keyword>
<organism evidence="1 2">
    <name type="scientific">Colletotrichum tamarilloi</name>
    <dbReference type="NCBI Taxonomy" id="1209934"/>
    <lineage>
        <taxon>Eukaryota</taxon>
        <taxon>Fungi</taxon>
        <taxon>Dikarya</taxon>
        <taxon>Ascomycota</taxon>
        <taxon>Pezizomycotina</taxon>
        <taxon>Sordariomycetes</taxon>
        <taxon>Hypocreomycetidae</taxon>
        <taxon>Glomerellales</taxon>
        <taxon>Glomerellaceae</taxon>
        <taxon>Colletotrichum</taxon>
        <taxon>Colletotrichum acutatum species complex</taxon>
    </lineage>
</organism>
<evidence type="ECO:0000313" key="2">
    <source>
        <dbReference type="Proteomes" id="UP001227543"/>
    </source>
</evidence>
<proteinExistence type="predicted"/>
<protein>
    <submittedName>
        <fullName evidence="1">Uncharacterized protein</fullName>
    </submittedName>
</protein>
<sequence>MAYGWVPSQCYNGDLVSTYNAYNMSPWAFDKNLTKPASEQRRASTTANTQLVGVNRTPAPLQGTISARGSANGPCSASILSLRGYGRAVLASRTHV</sequence>
<dbReference type="RefSeq" id="XP_060376153.1">
    <property type="nucleotide sequence ID" value="XM_060529212.1"/>
</dbReference>
<dbReference type="GeneID" id="85413450"/>
<reference evidence="1 2" key="1">
    <citation type="submission" date="2016-10" db="EMBL/GenBank/DDBJ databases">
        <title>The genome sequence of Colletotrichum fioriniae PJ7.</title>
        <authorList>
            <person name="Baroncelli R."/>
        </authorList>
    </citation>
    <scope>NUCLEOTIDE SEQUENCE [LARGE SCALE GENOMIC DNA]</scope>
    <source>
        <strain evidence="1 2">Tom-12</strain>
    </source>
</reference>
<gene>
    <name evidence="1" type="ORF">CTAM01_13208</name>
</gene>
<name>A0ABQ9QSJ7_9PEZI</name>
<comment type="caution">
    <text evidence="1">The sequence shown here is derived from an EMBL/GenBank/DDBJ whole genome shotgun (WGS) entry which is preliminary data.</text>
</comment>
<evidence type="ECO:0000313" key="1">
    <source>
        <dbReference type="EMBL" id="KAK1483837.1"/>
    </source>
</evidence>
<dbReference type="Proteomes" id="UP001227543">
    <property type="component" value="Unassembled WGS sequence"/>
</dbReference>
<dbReference type="EMBL" id="MLFU01000091">
    <property type="protein sequence ID" value="KAK1483837.1"/>
    <property type="molecule type" value="Genomic_DNA"/>
</dbReference>